<evidence type="ECO:0000313" key="2">
    <source>
        <dbReference type="Proteomes" id="UP000192902"/>
    </source>
</evidence>
<dbReference type="Proteomes" id="UP000192902">
    <property type="component" value="Chromosome"/>
</dbReference>
<gene>
    <name evidence="1" type="ORF">CCUN_0286</name>
</gene>
<proteinExistence type="predicted"/>
<dbReference type="OrthoDB" id="5318038at2"/>
<accession>A0A1W6BV51</accession>
<organism evidence="1 2">
    <name type="scientific">Campylobacter cuniculorum DSM 23162 = LMG 24588</name>
    <dbReference type="NCBI Taxonomy" id="1121267"/>
    <lineage>
        <taxon>Bacteria</taxon>
        <taxon>Pseudomonadati</taxon>
        <taxon>Campylobacterota</taxon>
        <taxon>Epsilonproteobacteria</taxon>
        <taxon>Campylobacterales</taxon>
        <taxon>Campylobacteraceae</taxon>
        <taxon>Campylobacter</taxon>
    </lineage>
</organism>
<dbReference type="InterPro" id="IPR027417">
    <property type="entry name" value="P-loop_NTPase"/>
</dbReference>
<reference evidence="1 2" key="1">
    <citation type="submission" date="2017-04" db="EMBL/GenBank/DDBJ databases">
        <title>Complete genome sequence of the Campylobacter cuniculorum type strain LMG24588.</title>
        <authorList>
            <person name="Miller W.G."/>
            <person name="Yee E."/>
            <person name="Revez J."/>
            <person name="Bono J.L."/>
            <person name="Rossi M."/>
        </authorList>
    </citation>
    <scope>NUCLEOTIDE SEQUENCE [LARGE SCALE GENOMIC DNA]</scope>
    <source>
        <strain evidence="1 2">LMG 24588</strain>
    </source>
</reference>
<dbReference type="SUPFAM" id="SSF52540">
    <property type="entry name" value="P-loop containing nucleoside triphosphate hydrolases"/>
    <property type="match status" value="1"/>
</dbReference>
<dbReference type="AlphaFoldDB" id="A0A1W6BV51"/>
<name>A0A1W6BV51_9BACT</name>
<sequence>MQSIILKSLLEYPEFKDEFEQRFSPVLFSGKYQVFCQKILSLNPLSFESFVSVLSDDEKQSEEFLNLCAAVCVPDFLEYEHILKDTYKLNAQKHIGEKLIRAAQENQLLDLSLFESELTLANNDFMNFKQWLEYYKNKPVLAQIKSGISFIDSAFDGGFELAQLVLISGDAEAGKTSLGLQLLENISRVYPVCFFCFEFTIEQYLKRKTQNVPFKQENFFMINDGYDINEIVQNIKILSKRGVKIFLIDSQMRITSPRARNMEEEESLKFSTLAKLAHQYELLIFLIIQTAKGDRDNPMGSKKGTHEASVILRVERIEADKKDASQFNKEFDPNKRLFLVRKNKQTGKHFKEIVRFNDKTLTFCAMSENTDQPVQEVDFEKIQESIF</sequence>
<dbReference type="Gene3D" id="3.40.50.300">
    <property type="entry name" value="P-loop containing nucleotide triphosphate hydrolases"/>
    <property type="match status" value="1"/>
</dbReference>
<dbReference type="KEGG" id="ccun:CCUN_0286"/>
<dbReference type="EMBL" id="CP020867">
    <property type="protein sequence ID" value="ARJ55941.1"/>
    <property type="molecule type" value="Genomic_DNA"/>
</dbReference>
<dbReference type="eggNOG" id="COG0467">
    <property type="taxonomic scope" value="Bacteria"/>
</dbReference>
<dbReference type="RefSeq" id="WP_027305288.1">
    <property type="nucleotide sequence ID" value="NZ_CP020867.1"/>
</dbReference>
<evidence type="ECO:0000313" key="1">
    <source>
        <dbReference type="EMBL" id="ARJ55941.1"/>
    </source>
</evidence>
<protein>
    <submittedName>
        <fullName evidence="1">Putative recombinase</fullName>
    </submittedName>
</protein>
<dbReference type="STRING" id="1121267.CCUN_0286"/>